<reference evidence="1" key="1">
    <citation type="submission" date="2014-05" db="EMBL/GenBank/DDBJ databases">
        <title>Key roles for freshwater Actinobacteria revealed by deep metagenomic sequencing.</title>
        <authorList>
            <person name="Ghai R."/>
            <person name="Mizuno C.M."/>
            <person name="Picazo A."/>
            <person name="Camacho A."/>
            <person name="Rodriguez-Valera F."/>
        </authorList>
    </citation>
    <scope>NUCLEOTIDE SEQUENCE</scope>
</reference>
<proteinExistence type="predicted"/>
<comment type="caution">
    <text evidence="1">The sequence shown here is derived from an EMBL/GenBank/DDBJ whole genome shotgun (WGS) entry which is preliminary data.</text>
</comment>
<protein>
    <recommendedName>
        <fullName evidence="2">DUF3109 family protein</fullName>
    </recommendedName>
</protein>
<dbReference type="Pfam" id="PF11307">
    <property type="entry name" value="DUF3109"/>
    <property type="match status" value="1"/>
</dbReference>
<name>A0A094Q3B0_9ZZZZ</name>
<dbReference type="InterPro" id="IPR021458">
    <property type="entry name" value="Rv0495c"/>
</dbReference>
<organism evidence="1">
    <name type="scientific">freshwater metagenome</name>
    <dbReference type="NCBI Taxonomy" id="449393"/>
    <lineage>
        <taxon>unclassified sequences</taxon>
        <taxon>metagenomes</taxon>
        <taxon>ecological metagenomes</taxon>
    </lineage>
</organism>
<evidence type="ECO:0008006" key="2">
    <source>
        <dbReference type="Google" id="ProtNLM"/>
    </source>
</evidence>
<dbReference type="EMBL" id="JNSK01000022">
    <property type="protein sequence ID" value="KGA18620.1"/>
    <property type="molecule type" value="Genomic_DNA"/>
</dbReference>
<gene>
    <name evidence="1" type="ORF">GM50_8115</name>
</gene>
<sequence>MSEVKPGFARDWVEFADPNDELGIFKCDLTWLTSNWTCIYGDGCQGVFKDRPNDGCCTEGAMYSDEDDEKRVQAAAAYLTPQMWQFYEEARPKKPGGLLRITDLDEDKERKTRTVNDACIFLNRKGYEAPGFTGSFGCVLHHLAEKENKHFVDTKPDVCWQLPLRRSFEEREVGEREYSVTVIGEYERLAWGDGGDDFDWYCTSNTEAHIGLEPVYISNRAELKALMGEEAYEILAGLCDARMAGIKDAQARSLPLFVIQHPATLQAGK</sequence>
<accession>A0A094Q3B0</accession>
<dbReference type="AlphaFoldDB" id="A0A094Q3B0"/>
<evidence type="ECO:0000313" key="1">
    <source>
        <dbReference type="EMBL" id="KGA18620.1"/>
    </source>
</evidence>